<dbReference type="AlphaFoldDB" id="A0A4R6QK44"/>
<evidence type="ECO:0000256" key="1">
    <source>
        <dbReference type="SAM" id="MobiDB-lite"/>
    </source>
</evidence>
<dbReference type="InterPro" id="IPR002686">
    <property type="entry name" value="Transposase_17"/>
</dbReference>
<dbReference type="GO" id="GO:0003677">
    <property type="term" value="F:DNA binding"/>
    <property type="evidence" value="ECO:0007669"/>
    <property type="project" value="InterPro"/>
</dbReference>
<dbReference type="Pfam" id="PF01797">
    <property type="entry name" value="Y1_Tnp"/>
    <property type="match status" value="1"/>
</dbReference>
<evidence type="ECO:0000313" key="3">
    <source>
        <dbReference type="EMBL" id="TDP62776.1"/>
    </source>
</evidence>
<keyword evidence="4" id="KW-1185">Reference proteome</keyword>
<dbReference type="SUPFAM" id="SSF143422">
    <property type="entry name" value="Transposase IS200-like"/>
    <property type="match status" value="1"/>
</dbReference>
<feature type="compositionally biased region" description="Polar residues" evidence="1">
    <location>
        <begin position="233"/>
        <end position="245"/>
    </location>
</feature>
<evidence type="ECO:0000313" key="4">
    <source>
        <dbReference type="Proteomes" id="UP000295361"/>
    </source>
</evidence>
<dbReference type="InterPro" id="IPR036515">
    <property type="entry name" value="Transposase_17_sf"/>
</dbReference>
<name>A0A4R6QK44_9BURK</name>
<dbReference type="GO" id="GO:0006313">
    <property type="term" value="P:DNA transposition"/>
    <property type="evidence" value="ECO:0007669"/>
    <property type="project" value="InterPro"/>
</dbReference>
<dbReference type="Gene3D" id="3.30.70.1290">
    <property type="entry name" value="Transposase IS200-like"/>
    <property type="match status" value="1"/>
</dbReference>
<dbReference type="NCBIfam" id="NF047646">
    <property type="entry name" value="REP_Tyr_transpos"/>
    <property type="match status" value="1"/>
</dbReference>
<dbReference type="GO" id="GO:0004803">
    <property type="term" value="F:transposase activity"/>
    <property type="evidence" value="ECO:0007669"/>
    <property type="project" value="InterPro"/>
</dbReference>
<dbReference type="PANTHER" id="PTHR34322:SF2">
    <property type="entry name" value="TRANSPOSASE IS200-LIKE DOMAIN-CONTAINING PROTEIN"/>
    <property type="match status" value="1"/>
</dbReference>
<dbReference type="RefSeq" id="WP_133702800.1">
    <property type="nucleotide sequence ID" value="NZ_SNXS01000006.1"/>
</dbReference>
<gene>
    <name evidence="3" type="ORF">DES47_10671</name>
</gene>
<feature type="domain" description="Transposase IS200-like" evidence="2">
    <location>
        <begin position="9"/>
        <end position="124"/>
    </location>
</feature>
<dbReference type="EMBL" id="SNXS01000006">
    <property type="protein sequence ID" value="TDP62776.1"/>
    <property type="molecule type" value="Genomic_DNA"/>
</dbReference>
<comment type="caution">
    <text evidence="3">The sequence shown here is derived from an EMBL/GenBank/DDBJ whole genome shotgun (WGS) entry which is preliminary data.</text>
</comment>
<feature type="region of interest" description="Disordered" evidence="1">
    <location>
        <begin position="215"/>
        <end position="245"/>
    </location>
</feature>
<protein>
    <submittedName>
        <fullName evidence="3">Putative transposase</fullName>
    </submittedName>
</protein>
<reference evidence="3 4" key="1">
    <citation type="submission" date="2019-03" db="EMBL/GenBank/DDBJ databases">
        <title>Genomic Encyclopedia of Type Strains, Phase IV (KMG-IV): sequencing the most valuable type-strain genomes for metagenomic binning, comparative biology and taxonomic classification.</title>
        <authorList>
            <person name="Goeker M."/>
        </authorList>
    </citation>
    <scope>NUCLEOTIDE SEQUENCE [LARGE SCALE GENOMIC DNA]</scope>
    <source>
        <strain evidence="3 4">DSM 16998</strain>
    </source>
</reference>
<accession>A0A4R6QK44</accession>
<dbReference type="Proteomes" id="UP000295361">
    <property type="component" value="Unassembled WGS sequence"/>
</dbReference>
<organism evidence="3 4">
    <name type="scientific">Roseateles toxinivorans</name>
    <dbReference type="NCBI Taxonomy" id="270368"/>
    <lineage>
        <taxon>Bacteria</taxon>
        <taxon>Pseudomonadati</taxon>
        <taxon>Pseudomonadota</taxon>
        <taxon>Betaproteobacteria</taxon>
        <taxon>Burkholderiales</taxon>
        <taxon>Sphaerotilaceae</taxon>
        <taxon>Roseateles</taxon>
    </lineage>
</organism>
<proteinExistence type="predicted"/>
<sequence length="245" mass="27743">MARLPRLVMGGQAHHVIQRGHNRQPVFLEDQDRRKYLEFLREVSANCKVAIHAYVLMDNHVHLLVTPDEADGISRMMQAQGRNYVAWFNHRHGRSGTLWEGRFRASLIDSERYFMTCMRYIDLNPVRAGLVTQCLDFAWSSHGHYIGQRSDAVITEHPLFWTLGNTPFERDAAYKALFDAELSTGDQKALTDSALKGWPLGSAGFLAELAGQTDRPLQARKRGRPPTVASRLRASNDSINDSDPI</sequence>
<dbReference type="OrthoDB" id="9814067at2"/>
<dbReference type="InParanoid" id="A0A4R6QK44"/>
<dbReference type="PANTHER" id="PTHR34322">
    <property type="entry name" value="TRANSPOSASE, Y1_TNP DOMAIN-CONTAINING"/>
    <property type="match status" value="1"/>
</dbReference>
<dbReference type="SMART" id="SM01321">
    <property type="entry name" value="Y1_Tnp"/>
    <property type="match status" value="1"/>
</dbReference>
<evidence type="ECO:0000259" key="2">
    <source>
        <dbReference type="SMART" id="SM01321"/>
    </source>
</evidence>